<dbReference type="Gene3D" id="1.20.1250.20">
    <property type="entry name" value="MFS general substrate transporter like domains"/>
    <property type="match status" value="1"/>
</dbReference>
<evidence type="ECO:0000256" key="3">
    <source>
        <dbReference type="ARBA" id="ARBA00022448"/>
    </source>
</evidence>
<protein>
    <submittedName>
        <fullName evidence="9">Folate-biopterin transporter 4</fullName>
    </submittedName>
</protein>
<gene>
    <name evidence="9" type="ORF">P3T76_004551</name>
</gene>
<dbReference type="SUPFAM" id="SSF103473">
    <property type="entry name" value="MFS general substrate transporter"/>
    <property type="match status" value="1"/>
</dbReference>
<feature type="transmembrane region" description="Helical" evidence="8">
    <location>
        <begin position="555"/>
        <end position="576"/>
    </location>
</feature>
<comment type="subcellular location">
    <subcellularLocation>
        <location evidence="1">Membrane</location>
        <topology evidence="1">Multi-pass membrane protein</topology>
    </subcellularLocation>
</comment>
<keyword evidence="10" id="KW-1185">Reference proteome</keyword>
<dbReference type="InterPro" id="IPR036259">
    <property type="entry name" value="MFS_trans_sf"/>
</dbReference>
<feature type="region of interest" description="Disordered" evidence="7">
    <location>
        <begin position="1"/>
        <end position="23"/>
    </location>
</feature>
<evidence type="ECO:0000256" key="8">
    <source>
        <dbReference type="SAM" id="Phobius"/>
    </source>
</evidence>
<dbReference type="PANTHER" id="PTHR31585:SF5">
    <property type="entry name" value="RNA-BINDING S4 DOMAIN-CONTAINING PROTEIN"/>
    <property type="match status" value="1"/>
</dbReference>
<dbReference type="GO" id="GO:0016020">
    <property type="term" value="C:membrane"/>
    <property type="evidence" value="ECO:0007669"/>
    <property type="project" value="UniProtKB-SubCell"/>
</dbReference>
<feature type="transmembrane region" description="Helical" evidence="8">
    <location>
        <begin position="253"/>
        <end position="275"/>
    </location>
</feature>
<reference evidence="9" key="1">
    <citation type="submission" date="2023-08" db="EMBL/GenBank/DDBJ databases">
        <title>Reference Genome Resource for the Citrus Pathogen Phytophthora citrophthora.</title>
        <authorList>
            <person name="Moller H."/>
            <person name="Coetzee B."/>
            <person name="Rose L.J."/>
            <person name="Van Niekerk J.M."/>
        </authorList>
    </citation>
    <scope>NUCLEOTIDE SEQUENCE</scope>
    <source>
        <strain evidence="9">STE-U-9442</strain>
    </source>
</reference>
<comment type="similarity">
    <text evidence="2">Belongs to the major facilitator superfamily. Folate-biopterin transporter (TC 2.A.71) family.</text>
</comment>
<keyword evidence="3" id="KW-0813">Transport</keyword>
<evidence type="ECO:0000256" key="4">
    <source>
        <dbReference type="ARBA" id="ARBA00022692"/>
    </source>
</evidence>
<evidence type="ECO:0000313" key="10">
    <source>
        <dbReference type="Proteomes" id="UP001259832"/>
    </source>
</evidence>
<feature type="transmembrane region" description="Helical" evidence="8">
    <location>
        <begin position="375"/>
        <end position="393"/>
    </location>
</feature>
<feature type="transmembrane region" description="Helical" evidence="8">
    <location>
        <begin position="287"/>
        <end position="306"/>
    </location>
</feature>
<keyword evidence="5 8" id="KW-1133">Transmembrane helix</keyword>
<evidence type="ECO:0000313" key="9">
    <source>
        <dbReference type="EMBL" id="KAK1944639.1"/>
    </source>
</evidence>
<dbReference type="EMBL" id="JASMQC010000006">
    <property type="protein sequence ID" value="KAK1944639.1"/>
    <property type="molecule type" value="Genomic_DNA"/>
</dbReference>
<evidence type="ECO:0000256" key="5">
    <source>
        <dbReference type="ARBA" id="ARBA00022989"/>
    </source>
</evidence>
<dbReference type="AlphaFoldDB" id="A0AAD9GT46"/>
<feature type="transmembrane region" description="Helical" evidence="8">
    <location>
        <begin position="90"/>
        <end position="111"/>
    </location>
</feature>
<accession>A0AAD9GT46</accession>
<dbReference type="Proteomes" id="UP001259832">
    <property type="component" value="Unassembled WGS sequence"/>
</dbReference>
<dbReference type="Pfam" id="PF03092">
    <property type="entry name" value="BT1"/>
    <property type="match status" value="2"/>
</dbReference>
<evidence type="ECO:0000256" key="1">
    <source>
        <dbReference type="ARBA" id="ARBA00004141"/>
    </source>
</evidence>
<feature type="transmembrane region" description="Helical" evidence="8">
    <location>
        <begin position="405"/>
        <end position="426"/>
    </location>
</feature>
<organism evidence="9 10">
    <name type="scientific">Phytophthora citrophthora</name>
    <dbReference type="NCBI Taxonomy" id="4793"/>
    <lineage>
        <taxon>Eukaryota</taxon>
        <taxon>Sar</taxon>
        <taxon>Stramenopiles</taxon>
        <taxon>Oomycota</taxon>
        <taxon>Peronosporomycetes</taxon>
        <taxon>Peronosporales</taxon>
        <taxon>Peronosporaceae</taxon>
        <taxon>Phytophthora</taxon>
    </lineage>
</organism>
<comment type="caution">
    <text evidence="9">The sequence shown here is derived from an EMBL/GenBank/DDBJ whole genome shotgun (WGS) entry which is preliminary data.</text>
</comment>
<dbReference type="InterPro" id="IPR039309">
    <property type="entry name" value="BT1"/>
</dbReference>
<keyword evidence="4 8" id="KW-0812">Transmembrane</keyword>
<evidence type="ECO:0000256" key="6">
    <source>
        <dbReference type="ARBA" id="ARBA00023136"/>
    </source>
</evidence>
<feature type="transmembrane region" description="Helical" evidence="8">
    <location>
        <begin position="156"/>
        <end position="173"/>
    </location>
</feature>
<sequence>MSTKGRSEGEANALLAGSGPSFVGSTIAVPDSFVPTSILESGKYQKKTLDKKPSDEEQRQIRKTLARRWSEPYSDDGSVDLLDAARFGLLVNYACIGFLNGLLPALVYPFFKLYLNMDGFQVSAAATVVRLPWSYKTLFGLLSDHVPIAGYRRKPYMLIGWIITIVALAVLAYNPVEAPYYKAGEIQRTRVVNLRVVENKNAADSGGRYLLRLLVVCAGYVMTDVACDGVMVEMAQLEPIERRGQAQATIYMVRYSASLVAGLVAALCFNGQVYGGTFSWTVAPNSVFWGCAAVALLGCCGTILFFDETRAGSSDASKRKSVPITPMHEMWRILQQRAIWQLVAFHFWHSFLTSISFSDLAAIQEFWVGVTPLNSSLAGCVSTALVVFATFLMREYFLNASWRRIMLTCSFFTTVVFIGVNLVTTFDILRSQWFYLGGPQLAAIPEGMRSVVAGFVTVEIAEQGFEGATYALLTTVHNLAWPFAQSVTNVVDAAFDVSDTDIASDTMHVRWQVAYCLFIAGSVQLLGLVTLVLLPDQKQQAQDLKRRGGSSRIAARVSIIGIMATLTWATTTNILAIHSSTSCLIIAGGQGCG</sequence>
<proteinExistence type="inferred from homology"/>
<dbReference type="PANTHER" id="PTHR31585">
    <property type="entry name" value="FOLATE-BIOPTERIN TRANSPORTER 1, CHLOROPLASTIC"/>
    <property type="match status" value="1"/>
</dbReference>
<feature type="transmembrane region" description="Helical" evidence="8">
    <location>
        <begin position="512"/>
        <end position="534"/>
    </location>
</feature>
<feature type="transmembrane region" description="Helical" evidence="8">
    <location>
        <begin position="338"/>
        <end position="363"/>
    </location>
</feature>
<evidence type="ECO:0000256" key="2">
    <source>
        <dbReference type="ARBA" id="ARBA00007015"/>
    </source>
</evidence>
<keyword evidence="6 8" id="KW-0472">Membrane</keyword>
<name>A0AAD9GT46_9STRA</name>
<evidence type="ECO:0000256" key="7">
    <source>
        <dbReference type="SAM" id="MobiDB-lite"/>
    </source>
</evidence>